<evidence type="ECO:0000259" key="5">
    <source>
        <dbReference type="Pfam" id="PF08531"/>
    </source>
</evidence>
<dbReference type="Gene3D" id="2.60.420.10">
    <property type="entry name" value="Maltose phosphorylase, domain 3"/>
    <property type="match status" value="1"/>
</dbReference>
<reference evidence="8 9" key="1">
    <citation type="submission" date="2018-04" db="EMBL/GenBank/DDBJ databases">
        <title>Genomic Encyclopedia of Archaeal and Bacterial Type Strains, Phase II (KMG-II): from individual species to whole genera.</title>
        <authorList>
            <person name="Goeker M."/>
        </authorList>
    </citation>
    <scope>NUCLEOTIDE SEQUENCE [LARGE SCALE GENOMIC DNA]</scope>
    <source>
        <strain evidence="8 9">DSM 29329</strain>
    </source>
</reference>
<evidence type="ECO:0000259" key="4">
    <source>
        <dbReference type="Pfam" id="PF05592"/>
    </source>
</evidence>
<dbReference type="Gene3D" id="2.60.120.260">
    <property type="entry name" value="Galactose-binding domain-like"/>
    <property type="match status" value="2"/>
</dbReference>
<feature type="domain" description="Alpha-L-rhamnosidase C-terminal" evidence="7">
    <location>
        <begin position="681"/>
        <end position="736"/>
    </location>
</feature>
<dbReference type="InterPro" id="IPR012341">
    <property type="entry name" value="6hp_glycosidase-like_sf"/>
</dbReference>
<dbReference type="EC" id="3.2.1.40" evidence="2"/>
<evidence type="ECO:0000256" key="1">
    <source>
        <dbReference type="ARBA" id="ARBA00001445"/>
    </source>
</evidence>
<dbReference type="InterPro" id="IPR035396">
    <property type="entry name" value="Bac_rhamnosid6H"/>
</dbReference>
<dbReference type="Proteomes" id="UP000244069">
    <property type="component" value="Unassembled WGS sequence"/>
</dbReference>
<keyword evidence="3" id="KW-0378">Hydrolase</keyword>
<sequence>MGLDTGLTAAHQGDRSDHAWTGRMIAPETDTGVNGRASFVAATFSCTETKGALLRISAQGLYIAFLNGRRVGQDVLTPGWTCYDNRIAYQEYDVSDLLEAGENRIEIWLGDGWYRSPIMWRDTQVTNCWGDRVAALAEIEAAGELVCATGPGWESGLLPITRAGIYHGEDFDARLPIETSAGVEVLDTLPRLVPHECAPVRELASLAPVESWSDGPATIHDFGQNVGGYLRFTASGEAGAKVRIEHAEVLGPDREFDNRNYRGARAEVTYILRGEGSETFQPHFSFMGYRYARISVEGAAEVERVESVPISSVPVVAGGFECAEPAVNRLVLNTIWSQRANFIEVPTDCPQRDERLGWTGDAQVFAGTACWLADSERFLAKYLRDVRHDQRPDGAVPHFSPDPTRLHQHKTHGDWAGSTGWGDVVTIMPWQLYLHYGDADVLREGFPSMVAWVDYLWALSDGPIIHPHWRWGETGFTFGDWLQPTGDNRKPRPTIGDDCAATLYHFISTDLTARIAGLIGDTDEAARLASRAADIREAFQREYFSATGRLAHNDQTSYALAFLHDLVPDRHREAAKGYFRRVIEDEEYRIGTGFIGTPALLPALTKVGLEDLAEKVLLNRDVPGWLYQVEQGATTIWERWDAIGPDGAIYEPSMNSYNHYAYGAVCQWLFEEVAGVAPTAEGPGFDRVSIAPKILPALGHVHMWHHCRLGRIEAAWRIEGDRVVYTLTLPEGCTGVIPGPRGGLTLDGTPVDVPDSGLEIAPGTHEIGFTHDA</sequence>
<evidence type="ECO:0000259" key="7">
    <source>
        <dbReference type="Pfam" id="PF17390"/>
    </source>
</evidence>
<protein>
    <recommendedName>
        <fullName evidence="2">alpha-L-rhamnosidase</fullName>
        <ecNumber evidence="2">3.2.1.40</ecNumber>
    </recommendedName>
</protein>
<dbReference type="Pfam" id="PF17390">
    <property type="entry name" value="Bac_rhamnosid_C"/>
    <property type="match status" value="1"/>
</dbReference>
<dbReference type="PANTHER" id="PTHR33307">
    <property type="entry name" value="ALPHA-RHAMNOSIDASE (EUROFUNG)"/>
    <property type="match status" value="1"/>
</dbReference>
<evidence type="ECO:0000313" key="8">
    <source>
        <dbReference type="EMBL" id="PTX39415.1"/>
    </source>
</evidence>
<dbReference type="SUPFAM" id="SSF48208">
    <property type="entry name" value="Six-hairpin glycosidases"/>
    <property type="match status" value="1"/>
</dbReference>
<evidence type="ECO:0000256" key="3">
    <source>
        <dbReference type="ARBA" id="ARBA00022801"/>
    </source>
</evidence>
<comment type="caution">
    <text evidence="8">The sequence shown here is derived from an EMBL/GenBank/DDBJ whole genome shotgun (WGS) entry which is preliminary data.</text>
</comment>
<gene>
    <name evidence="8" type="ORF">C8N44_1373</name>
</gene>
<accession>A0A2T6A6K4</accession>
<dbReference type="Pfam" id="PF05592">
    <property type="entry name" value="Bac_rhamnosid"/>
    <property type="match status" value="1"/>
</dbReference>
<dbReference type="Pfam" id="PF08531">
    <property type="entry name" value="Bac_rhamnosid_N"/>
    <property type="match status" value="1"/>
</dbReference>
<dbReference type="RefSeq" id="WP_210204206.1">
    <property type="nucleotide sequence ID" value="NZ_BMEZ01000037.1"/>
</dbReference>
<dbReference type="EMBL" id="QBKN01000037">
    <property type="protein sequence ID" value="PTX39415.1"/>
    <property type="molecule type" value="Genomic_DNA"/>
</dbReference>
<organism evidence="8 9">
    <name type="scientific">Allosediminivita pacifica</name>
    <dbReference type="NCBI Taxonomy" id="1267769"/>
    <lineage>
        <taxon>Bacteria</taxon>
        <taxon>Pseudomonadati</taxon>
        <taxon>Pseudomonadota</taxon>
        <taxon>Alphaproteobacteria</taxon>
        <taxon>Rhodobacterales</taxon>
        <taxon>Paracoccaceae</taxon>
        <taxon>Allosediminivita</taxon>
    </lineage>
</organism>
<dbReference type="InterPro" id="IPR016007">
    <property type="entry name" value="Alpha_rhamnosid"/>
</dbReference>
<name>A0A2T6A6K4_9RHOB</name>
<dbReference type="Gene3D" id="1.50.10.10">
    <property type="match status" value="1"/>
</dbReference>
<feature type="domain" description="Alpha-L-rhamnosidase concanavalin-like" evidence="4">
    <location>
        <begin position="217"/>
        <end position="306"/>
    </location>
</feature>
<dbReference type="InterPro" id="IPR013737">
    <property type="entry name" value="Bac_rhamnosid_N"/>
</dbReference>
<dbReference type="InterPro" id="IPR035398">
    <property type="entry name" value="Bac_rhamnosid_C"/>
</dbReference>
<evidence type="ECO:0000259" key="6">
    <source>
        <dbReference type="Pfam" id="PF17389"/>
    </source>
</evidence>
<dbReference type="InterPro" id="IPR008928">
    <property type="entry name" value="6-hairpin_glycosidase_sf"/>
</dbReference>
<dbReference type="GO" id="GO:0030596">
    <property type="term" value="F:alpha-L-rhamnosidase activity"/>
    <property type="evidence" value="ECO:0007669"/>
    <property type="project" value="UniProtKB-EC"/>
</dbReference>
<feature type="domain" description="Bacterial alpha-L-rhamnosidase N-terminal" evidence="5">
    <location>
        <begin position="50"/>
        <end position="177"/>
    </location>
</feature>
<dbReference type="PANTHER" id="PTHR33307:SF6">
    <property type="entry name" value="ALPHA-RHAMNOSIDASE (EUROFUNG)-RELATED"/>
    <property type="match status" value="1"/>
</dbReference>
<dbReference type="AlphaFoldDB" id="A0A2T6A6K4"/>
<evidence type="ECO:0000313" key="9">
    <source>
        <dbReference type="Proteomes" id="UP000244069"/>
    </source>
</evidence>
<proteinExistence type="predicted"/>
<keyword evidence="9" id="KW-1185">Reference proteome</keyword>
<dbReference type="Pfam" id="PF17389">
    <property type="entry name" value="Bac_rhamnosid6H"/>
    <property type="match status" value="1"/>
</dbReference>
<comment type="catalytic activity">
    <reaction evidence="1">
        <text>Hydrolysis of terminal non-reducing alpha-L-rhamnose residues in alpha-L-rhamnosides.</text>
        <dbReference type="EC" id="3.2.1.40"/>
    </reaction>
</comment>
<dbReference type="InterPro" id="IPR008902">
    <property type="entry name" value="Rhamnosid_concanavalin"/>
</dbReference>
<dbReference type="GO" id="GO:0005975">
    <property type="term" value="P:carbohydrate metabolic process"/>
    <property type="evidence" value="ECO:0007669"/>
    <property type="project" value="InterPro"/>
</dbReference>
<evidence type="ECO:0000256" key="2">
    <source>
        <dbReference type="ARBA" id="ARBA00012652"/>
    </source>
</evidence>
<feature type="domain" description="Alpha-L-rhamnosidase six-hairpin glycosidase" evidence="6">
    <location>
        <begin position="317"/>
        <end position="673"/>
    </location>
</feature>